<dbReference type="InterPro" id="IPR024320">
    <property type="entry name" value="LPG_synthase_C"/>
</dbReference>
<evidence type="ECO:0000259" key="1">
    <source>
        <dbReference type="Pfam" id="PF09924"/>
    </source>
</evidence>
<feature type="domain" description="Phosphatidylglycerol lysyltransferase C-terminal" evidence="1">
    <location>
        <begin position="22"/>
        <end position="292"/>
    </location>
</feature>
<dbReference type="Pfam" id="PF09924">
    <property type="entry name" value="LPG_synthase_C"/>
    <property type="match status" value="1"/>
</dbReference>
<dbReference type="EMBL" id="JACRTB010000004">
    <property type="protein sequence ID" value="MBC8575440.1"/>
    <property type="molecule type" value="Genomic_DNA"/>
</dbReference>
<dbReference type="PANTHER" id="PTHR41373:SF1">
    <property type="entry name" value="PHOSPHATIDYLGLYCEROL LYSYLTRANSFERASE C-TERMINAL DOMAIN-CONTAINING PROTEIN"/>
    <property type="match status" value="1"/>
</dbReference>
<proteinExistence type="predicted"/>
<evidence type="ECO:0000313" key="2">
    <source>
        <dbReference type="EMBL" id="MBC8575440.1"/>
    </source>
</evidence>
<dbReference type="InterPro" id="IPR016732">
    <property type="entry name" value="UCP018688"/>
</dbReference>
<dbReference type="Gene3D" id="3.40.630.30">
    <property type="match status" value="1"/>
</dbReference>
<evidence type="ECO:0000313" key="3">
    <source>
        <dbReference type="Proteomes" id="UP000658131"/>
    </source>
</evidence>
<dbReference type="Proteomes" id="UP000658131">
    <property type="component" value="Unassembled WGS sequence"/>
</dbReference>
<name>A0ABR7NGV3_9FIRM</name>
<reference evidence="2 3" key="1">
    <citation type="submission" date="2020-08" db="EMBL/GenBank/DDBJ databases">
        <title>Genome public.</title>
        <authorList>
            <person name="Liu C."/>
            <person name="Sun Q."/>
        </authorList>
    </citation>
    <scope>NUCLEOTIDE SEQUENCE [LARGE SCALE GENOMIC DNA]</scope>
    <source>
        <strain evidence="2 3">BX1</strain>
    </source>
</reference>
<dbReference type="PANTHER" id="PTHR41373">
    <property type="entry name" value="DUF2156 DOMAIN-CONTAINING PROTEIN"/>
    <property type="match status" value="1"/>
</dbReference>
<comment type="caution">
    <text evidence="2">The sequence shown here is derived from an EMBL/GenBank/DDBJ whole genome shotgun (WGS) entry which is preliminary data.</text>
</comment>
<dbReference type="SUPFAM" id="SSF55729">
    <property type="entry name" value="Acyl-CoA N-acyltransferases (Nat)"/>
    <property type="match status" value="2"/>
</dbReference>
<accession>A0ABR7NGV3</accession>
<protein>
    <submittedName>
        <fullName evidence="2">DUF2156 domain-containing protein</fullName>
    </submittedName>
</protein>
<sequence length="296" mass="34255">MLEFHEVTMADREWVSKCFHAANQRGSEYTFANLFNWSKAYTMRIAPFDGFVIPRSGSTVYHYMYPAGQGDWQAAFALIEEDARQNNMPLSFYGIPADGIERMEALCPGRFNFKPIRDNFDYLYLQESLSTLAGKKLHGKRNHINRFIEQNPDWSYERITPGNIDEAWAMSVEWCKDNSCFETHSLQREACAVKSAFEHYFEQELVGGLLRAGGRVVAFTFGSPSTDDTFVVHVEKAFSEIQGAYPMINQQFVRNELSQYTYVNREDDLGEEGLRRAKESYRPAMMYERYAASEKR</sequence>
<organism evidence="2 3">
    <name type="scientific">Yanshouia hominis</name>
    <dbReference type="NCBI Taxonomy" id="2763673"/>
    <lineage>
        <taxon>Bacteria</taxon>
        <taxon>Bacillati</taxon>
        <taxon>Bacillota</taxon>
        <taxon>Clostridia</taxon>
        <taxon>Eubacteriales</taxon>
        <taxon>Oscillospiraceae</taxon>
        <taxon>Yanshouia</taxon>
    </lineage>
</organism>
<dbReference type="InterPro" id="IPR016181">
    <property type="entry name" value="Acyl_CoA_acyltransferase"/>
</dbReference>
<keyword evidence="3" id="KW-1185">Reference proteome</keyword>
<dbReference type="PIRSF" id="PIRSF018688">
    <property type="entry name" value="UCP018688"/>
    <property type="match status" value="1"/>
</dbReference>
<dbReference type="RefSeq" id="WP_262399081.1">
    <property type="nucleotide sequence ID" value="NZ_JACRTB010000004.1"/>
</dbReference>
<gene>
    <name evidence="2" type="ORF">H8717_03295</name>
</gene>